<dbReference type="Pfam" id="PF03851">
    <property type="entry name" value="UvdE"/>
    <property type="match status" value="1"/>
</dbReference>
<dbReference type="Proteomes" id="UP000255036">
    <property type="component" value="Unassembled WGS sequence"/>
</dbReference>
<evidence type="ECO:0000256" key="4">
    <source>
        <dbReference type="ARBA" id="ARBA00022769"/>
    </source>
</evidence>
<evidence type="ECO:0000256" key="5">
    <source>
        <dbReference type="ARBA" id="ARBA00022801"/>
    </source>
</evidence>
<dbReference type="OrthoDB" id="9782576at2"/>
<protein>
    <submittedName>
        <fullName evidence="8">UV DNA damage repair endonuclease UvsE</fullName>
    </submittedName>
</protein>
<accession>A0A371AR16</accession>
<feature type="domain" description="DUF1722" evidence="7">
    <location>
        <begin position="308"/>
        <end position="417"/>
    </location>
</feature>
<name>A0A371AR16_9FIRM</name>
<keyword evidence="3" id="KW-0227">DNA damage</keyword>
<dbReference type="NCBIfam" id="TIGR00629">
    <property type="entry name" value="uvde"/>
    <property type="match status" value="1"/>
</dbReference>
<dbReference type="InterPro" id="IPR036237">
    <property type="entry name" value="Xyl_isomerase-like_sf"/>
</dbReference>
<dbReference type="PANTHER" id="PTHR31290">
    <property type="entry name" value="UV-DAMAGE ENDONUCLEASE"/>
    <property type="match status" value="1"/>
</dbReference>
<keyword evidence="6" id="KW-0234">DNA repair</keyword>
<dbReference type="RefSeq" id="WP_115483147.1">
    <property type="nucleotide sequence ID" value="NZ_QRCT01000050.1"/>
</dbReference>
<keyword evidence="4" id="KW-0228">DNA excision</keyword>
<evidence type="ECO:0000256" key="1">
    <source>
        <dbReference type="ARBA" id="ARBA00022722"/>
    </source>
</evidence>
<keyword evidence="9" id="KW-1185">Reference proteome</keyword>
<dbReference type="GO" id="GO:0016787">
    <property type="term" value="F:hydrolase activity"/>
    <property type="evidence" value="ECO:0007669"/>
    <property type="project" value="UniProtKB-KW"/>
</dbReference>
<dbReference type="EMBL" id="QRCT01000050">
    <property type="protein sequence ID" value="RDU21984.1"/>
    <property type="molecule type" value="Genomic_DNA"/>
</dbReference>
<evidence type="ECO:0000256" key="6">
    <source>
        <dbReference type="ARBA" id="ARBA00023204"/>
    </source>
</evidence>
<gene>
    <name evidence="8" type="primary">uvdE</name>
    <name evidence="8" type="ORF">DWV06_15740</name>
</gene>
<dbReference type="GO" id="GO:0006289">
    <property type="term" value="P:nucleotide-excision repair"/>
    <property type="evidence" value="ECO:0007669"/>
    <property type="project" value="InterPro"/>
</dbReference>
<reference evidence="8 9" key="1">
    <citation type="submission" date="2018-07" db="EMBL/GenBank/DDBJ databases">
        <title>Anaerosacharophilus polymeroproducens gen. nov. sp. nov., an anaerobic bacterium isolated from salt field.</title>
        <authorList>
            <person name="Kim W."/>
            <person name="Yang S.-H."/>
            <person name="Oh J."/>
            <person name="Lee J.-H."/>
            <person name="Kwon K.K."/>
        </authorList>
    </citation>
    <scope>NUCLEOTIDE SEQUENCE [LARGE SCALE GENOMIC DNA]</scope>
    <source>
        <strain evidence="8 9">MCWD5</strain>
    </source>
</reference>
<evidence type="ECO:0000259" key="7">
    <source>
        <dbReference type="Pfam" id="PF08349"/>
    </source>
</evidence>
<evidence type="ECO:0000313" key="9">
    <source>
        <dbReference type="Proteomes" id="UP000255036"/>
    </source>
</evidence>
<dbReference type="InterPro" id="IPR004601">
    <property type="entry name" value="UvdE"/>
</dbReference>
<evidence type="ECO:0000256" key="3">
    <source>
        <dbReference type="ARBA" id="ARBA00022763"/>
    </source>
</evidence>
<keyword evidence="5" id="KW-0378">Hydrolase</keyword>
<evidence type="ECO:0000313" key="8">
    <source>
        <dbReference type="EMBL" id="RDU21984.1"/>
    </source>
</evidence>
<dbReference type="GO" id="GO:0009411">
    <property type="term" value="P:response to UV"/>
    <property type="evidence" value="ECO:0007669"/>
    <property type="project" value="InterPro"/>
</dbReference>
<dbReference type="AlphaFoldDB" id="A0A371AR16"/>
<proteinExistence type="predicted"/>
<dbReference type="Gene3D" id="3.20.20.150">
    <property type="entry name" value="Divalent-metal-dependent TIM barrel enzymes"/>
    <property type="match status" value="1"/>
</dbReference>
<organism evidence="8 9">
    <name type="scientific">Anaerosacchariphilus polymeriproducens</name>
    <dbReference type="NCBI Taxonomy" id="1812858"/>
    <lineage>
        <taxon>Bacteria</taxon>
        <taxon>Bacillati</taxon>
        <taxon>Bacillota</taxon>
        <taxon>Clostridia</taxon>
        <taxon>Lachnospirales</taxon>
        <taxon>Lachnospiraceae</taxon>
        <taxon>Anaerosacchariphilus</taxon>
    </lineage>
</organism>
<sequence>MSIGYACLTMGVSNTQLRSCIKKNAQESNLLEIIEHNLGVLDNILEYNQKNHIKLFRISSDLIPFGSAPINNIPWWEIFSDRFEQLGSKIRSYHMRVSMHPGQYTVLNSPKEEVVLRAIDDLTYHTKVLDCLGMGKEHKIVLHIGGVYHDKEESIHRFIRNYLTLKQHIKNRLVIENDDKSYNISEVLRIGKILNIPVIFDNLHNKINSGLENINEFEWIEECKKLWKKEDGKQKIHYSQQNVFKSKGSHSDTIEIREFMDFYKRLNRNDIDIMLEVKDKNLSAVKCINCTSKRKEKFALIQEWNKYKYTILEKSPIQFEQIIHILEESKECLPVSFYCLIQEGMNMEPKKENMVNAAQDIWYCYFREIVTDKEQKNFFENINKLQNGEIKIARVKKDLMKLAEKYQSSLLLNSYYFYL</sequence>
<dbReference type="InterPro" id="IPR013560">
    <property type="entry name" value="DUF1722"/>
</dbReference>
<keyword evidence="1" id="KW-0540">Nuclease</keyword>
<keyword evidence="2 8" id="KW-0255">Endonuclease</keyword>
<dbReference type="GO" id="GO:0004519">
    <property type="term" value="F:endonuclease activity"/>
    <property type="evidence" value="ECO:0007669"/>
    <property type="project" value="UniProtKB-KW"/>
</dbReference>
<dbReference type="PANTHER" id="PTHR31290:SF5">
    <property type="entry name" value="UV-DAMAGE ENDONUCLEASE"/>
    <property type="match status" value="1"/>
</dbReference>
<dbReference type="SUPFAM" id="SSF51658">
    <property type="entry name" value="Xylose isomerase-like"/>
    <property type="match status" value="1"/>
</dbReference>
<comment type="caution">
    <text evidence="8">The sequence shown here is derived from an EMBL/GenBank/DDBJ whole genome shotgun (WGS) entry which is preliminary data.</text>
</comment>
<evidence type="ECO:0000256" key="2">
    <source>
        <dbReference type="ARBA" id="ARBA00022759"/>
    </source>
</evidence>
<dbReference type="Pfam" id="PF08349">
    <property type="entry name" value="DUF1722"/>
    <property type="match status" value="1"/>
</dbReference>